<keyword evidence="11 14" id="KW-0408">Iron</keyword>
<dbReference type="PANTHER" id="PTHR24292:SF54">
    <property type="entry name" value="CYP9F3-RELATED"/>
    <property type="match status" value="1"/>
</dbReference>
<feature type="transmembrane region" description="Helical" evidence="16">
    <location>
        <begin position="6"/>
        <end position="22"/>
    </location>
</feature>
<comment type="similarity">
    <text evidence="5 15">Belongs to the cytochrome P450 family.</text>
</comment>
<dbReference type="AlphaFoldDB" id="A0A1S4G2S4"/>
<keyword evidence="16" id="KW-0812">Transmembrane</keyword>
<keyword evidence="10 15" id="KW-0560">Oxidoreductase</keyword>
<dbReference type="FunFam" id="1.10.630.10:FF:000042">
    <property type="entry name" value="Cytochrome P450"/>
    <property type="match status" value="1"/>
</dbReference>
<organism evidence="17 18">
    <name type="scientific">Aedes aegypti</name>
    <name type="common">Yellowfever mosquito</name>
    <name type="synonym">Culex aegypti</name>
    <dbReference type="NCBI Taxonomy" id="7159"/>
    <lineage>
        <taxon>Eukaryota</taxon>
        <taxon>Metazoa</taxon>
        <taxon>Ecdysozoa</taxon>
        <taxon>Arthropoda</taxon>
        <taxon>Hexapoda</taxon>
        <taxon>Insecta</taxon>
        <taxon>Pterygota</taxon>
        <taxon>Neoptera</taxon>
        <taxon>Endopterygota</taxon>
        <taxon>Diptera</taxon>
        <taxon>Nematocera</taxon>
        <taxon>Culicoidea</taxon>
        <taxon>Culicidae</taxon>
        <taxon>Culicinae</taxon>
        <taxon>Aedini</taxon>
        <taxon>Aedes</taxon>
        <taxon>Stegomyia</taxon>
    </lineage>
</organism>
<reference evidence="17" key="2">
    <citation type="journal article" date="2007" name="Science">
        <title>Genome sequence of Aedes aegypti, a major arbovirus vector.</title>
        <authorList>
            <person name="Nene V."/>
            <person name="Wortman J.R."/>
            <person name="Lawson D."/>
            <person name="Haas B."/>
            <person name="Kodira C."/>
            <person name="Tu Z.J."/>
            <person name="Loftus B."/>
            <person name="Xi Z."/>
            <person name="Megy K."/>
            <person name="Grabherr M."/>
            <person name="Ren Q."/>
            <person name="Zdobnov E.M."/>
            <person name="Lobo N.F."/>
            <person name="Campbell K.S."/>
            <person name="Brown S.E."/>
            <person name="Bonaldo M.F."/>
            <person name="Zhu J."/>
            <person name="Sinkins S.P."/>
            <person name="Hogenkamp D.G."/>
            <person name="Amedeo P."/>
            <person name="Arensburger P."/>
            <person name="Atkinson P.W."/>
            <person name="Bidwell S."/>
            <person name="Biedler J."/>
            <person name="Birney E."/>
            <person name="Bruggner R.V."/>
            <person name="Costas J."/>
            <person name="Coy M.R."/>
            <person name="Crabtree J."/>
            <person name="Crawford M."/>
            <person name="Debruyn B."/>
            <person name="Decaprio D."/>
            <person name="Eiglmeier K."/>
            <person name="Eisenstadt E."/>
            <person name="El-Dorry H."/>
            <person name="Gelbart W.M."/>
            <person name="Gomes S.L."/>
            <person name="Hammond M."/>
            <person name="Hannick L.I."/>
            <person name="Hogan J.R."/>
            <person name="Holmes M.H."/>
            <person name="Jaffe D."/>
            <person name="Johnston J.S."/>
            <person name="Kennedy R.C."/>
            <person name="Koo H."/>
            <person name="Kravitz S."/>
            <person name="Kriventseva E.V."/>
            <person name="Kulp D."/>
            <person name="Labutti K."/>
            <person name="Lee E."/>
            <person name="Li S."/>
            <person name="Lovin D.D."/>
            <person name="Mao C."/>
            <person name="Mauceli E."/>
            <person name="Menck C.F."/>
            <person name="Miller J.R."/>
            <person name="Montgomery P."/>
            <person name="Mori A."/>
            <person name="Nascimento A.L."/>
            <person name="Naveira H.F."/>
            <person name="Nusbaum C."/>
            <person name="O'leary S."/>
            <person name="Orvis J."/>
            <person name="Pertea M."/>
            <person name="Quesneville H."/>
            <person name="Reidenbach K.R."/>
            <person name="Rogers Y.H."/>
            <person name="Roth C.W."/>
            <person name="Schneider J.R."/>
            <person name="Schatz M."/>
            <person name="Shumway M."/>
            <person name="Stanke M."/>
            <person name="Stinson E.O."/>
            <person name="Tubio J.M."/>
            <person name="Vanzee J.P."/>
            <person name="Verjovski-Almeida S."/>
            <person name="Werner D."/>
            <person name="White O."/>
            <person name="Wyder S."/>
            <person name="Zeng Q."/>
            <person name="Zhao Q."/>
            <person name="Zhao Y."/>
            <person name="Hill C.A."/>
            <person name="Raikhel A.S."/>
            <person name="Soares M.B."/>
            <person name="Knudson D.L."/>
            <person name="Lee N.H."/>
            <person name="Galagan J."/>
            <person name="Salzberg S.L."/>
            <person name="Paulsen I.T."/>
            <person name="Dimopoulos G."/>
            <person name="Collins F.H."/>
            <person name="Birren B."/>
            <person name="Fraser-Liggett C.M."/>
            <person name="Severson D.W."/>
        </authorList>
    </citation>
    <scope>NUCLEOTIDE SEQUENCE [LARGE SCALE GENOMIC DNA]</scope>
    <source>
        <strain evidence="17">Liverpool</strain>
    </source>
</reference>
<comment type="function">
    <text evidence="2">May be involved in the metabolism of insect hormones and in the breakdown of synthetic insecticides.</text>
</comment>
<evidence type="ECO:0000256" key="14">
    <source>
        <dbReference type="PIRSR" id="PIRSR602401-1"/>
    </source>
</evidence>
<feature type="binding site" description="axial binding residue" evidence="14">
    <location>
        <position position="479"/>
    </location>
    <ligand>
        <name>heme</name>
        <dbReference type="ChEBI" id="CHEBI:30413"/>
    </ligand>
    <ligandPart>
        <name>Fe</name>
        <dbReference type="ChEBI" id="CHEBI:18248"/>
    </ligandPart>
</feature>
<dbReference type="PRINTS" id="PR00463">
    <property type="entry name" value="EP450I"/>
</dbReference>
<dbReference type="GO" id="GO:0005789">
    <property type="term" value="C:endoplasmic reticulum membrane"/>
    <property type="evidence" value="ECO:0007669"/>
    <property type="project" value="UniProtKB-SubCell"/>
</dbReference>
<dbReference type="InterPro" id="IPR050476">
    <property type="entry name" value="Insect_CytP450_Detox"/>
</dbReference>
<evidence type="ECO:0000256" key="5">
    <source>
        <dbReference type="ARBA" id="ARBA00010617"/>
    </source>
</evidence>
<dbReference type="InterPro" id="IPR036396">
    <property type="entry name" value="Cyt_P450_sf"/>
</dbReference>
<dbReference type="GO" id="GO:0016705">
    <property type="term" value="F:oxidoreductase activity, acting on paired donors, with incorporation or reduction of molecular oxygen"/>
    <property type="evidence" value="ECO:0007669"/>
    <property type="project" value="InterPro"/>
</dbReference>
<dbReference type="GO" id="GO:0020037">
    <property type="term" value="F:heme binding"/>
    <property type="evidence" value="ECO:0007669"/>
    <property type="project" value="InterPro"/>
</dbReference>
<dbReference type="PRINTS" id="PR00385">
    <property type="entry name" value="P450"/>
</dbReference>
<dbReference type="SMR" id="A0A1S4G2S4"/>
<evidence type="ECO:0000256" key="8">
    <source>
        <dbReference type="ARBA" id="ARBA00022824"/>
    </source>
</evidence>
<evidence type="ECO:0000313" key="17">
    <source>
        <dbReference type="EMBL" id="EAT33125.1"/>
    </source>
</evidence>
<dbReference type="PROSITE" id="PS00086">
    <property type="entry name" value="CYTOCHROME_P450"/>
    <property type="match status" value="1"/>
</dbReference>
<evidence type="ECO:0000313" key="18">
    <source>
        <dbReference type="Proteomes" id="UP000682892"/>
    </source>
</evidence>
<evidence type="ECO:0000256" key="13">
    <source>
        <dbReference type="ARBA" id="ARBA00023136"/>
    </source>
</evidence>
<keyword evidence="12 15" id="KW-0503">Monooxygenase</keyword>
<evidence type="ECO:0000256" key="15">
    <source>
        <dbReference type="RuleBase" id="RU000461"/>
    </source>
</evidence>
<dbReference type="InterPro" id="IPR002401">
    <property type="entry name" value="Cyt_P450_E_grp-I"/>
</dbReference>
<dbReference type="Proteomes" id="UP000682892">
    <property type="component" value="Unassembled WGS sequence"/>
</dbReference>
<evidence type="ECO:0000256" key="2">
    <source>
        <dbReference type="ARBA" id="ARBA00003690"/>
    </source>
</evidence>
<evidence type="ECO:0000256" key="7">
    <source>
        <dbReference type="ARBA" id="ARBA00022723"/>
    </source>
</evidence>
<keyword evidence="6 14" id="KW-0349">Heme</keyword>
<protein>
    <submittedName>
        <fullName evidence="17">AAEL014617-PA</fullName>
    </submittedName>
</protein>
<dbReference type="GeneID" id="5564751"/>
<evidence type="ECO:0000256" key="16">
    <source>
        <dbReference type="SAM" id="Phobius"/>
    </source>
</evidence>
<accession>A0A1S4G2S4</accession>
<evidence type="ECO:0000256" key="6">
    <source>
        <dbReference type="ARBA" id="ARBA00022617"/>
    </source>
</evidence>
<reference evidence="17" key="3">
    <citation type="submission" date="2012-09" db="EMBL/GenBank/DDBJ databases">
        <authorList>
            <consortium name="VectorBase"/>
        </authorList>
    </citation>
    <scope>NUCLEOTIDE SEQUENCE</scope>
    <source>
        <strain evidence="17">Liverpool</strain>
    </source>
</reference>
<sequence length="536" mass="61297">MEVNLFYFGVLVAILGTLYYLLTKKHGHFLDKPIPSMAAKPILGSVSDLMLQRVPFSTFIQTLYDKYRGVKVFGLFDMMTPTYVIRDPELIKQVAVKDFDHFADHVQVFGNSSYDHPNLLTGKTLFSLTGLRWKTMRATLSPAFTGSKMRYMFELIVECTERAVRYYEKNALKSGPKVYEMKDVFSRFANDVIATCAFGLQIESSRDRDNEFFVNGSKMLDFSRPSVMLRIMGHQLVPWLMAFFGWDVIDEQQNTYFKTLILDAIREREHRGIVRPDMINLLIQAKKGTLKHQQENEQVPEGFATVQESEVGTSSVTTVMTDVEMVAQCLIFFLAGFDTVSTSLLYASYELAINPEVQQKLYDEIQNTRTALNGKPLTYDAMQKMKYMDMVMSEVLRMWPPAPSTDRLCTKNYVMDEGNGVKYTIEKGTSVWFPIHALHHDPNYYPQPEKFDPERFSDERKGSINAGAYLPFGIGPRNCIGSRFALAEVKTILYYMLGSFSFERCSKTEVPPVLAKGFDVIPANGMHIEFKPRPKK</sequence>
<dbReference type="OrthoDB" id="2789670at2759"/>
<evidence type="ECO:0000256" key="9">
    <source>
        <dbReference type="ARBA" id="ARBA00022848"/>
    </source>
</evidence>
<dbReference type="InterPro" id="IPR017972">
    <property type="entry name" value="Cyt_P450_CS"/>
</dbReference>
<proteinExistence type="inferred from homology"/>
<evidence type="ECO:0000256" key="3">
    <source>
        <dbReference type="ARBA" id="ARBA00004174"/>
    </source>
</evidence>
<dbReference type="Gene3D" id="1.10.630.10">
    <property type="entry name" value="Cytochrome P450"/>
    <property type="match status" value="1"/>
</dbReference>
<dbReference type="InterPro" id="IPR001128">
    <property type="entry name" value="Cyt_P450"/>
</dbReference>
<dbReference type="GO" id="GO:0005506">
    <property type="term" value="F:iron ion binding"/>
    <property type="evidence" value="ECO:0007669"/>
    <property type="project" value="InterPro"/>
</dbReference>
<keyword evidence="7 14" id="KW-0479">Metal-binding</keyword>
<dbReference type="Pfam" id="PF00067">
    <property type="entry name" value="p450"/>
    <property type="match status" value="1"/>
</dbReference>
<dbReference type="PANTHER" id="PTHR24292">
    <property type="entry name" value="CYTOCHROME P450"/>
    <property type="match status" value="1"/>
</dbReference>
<dbReference type="EMBL" id="CH478370">
    <property type="protein sequence ID" value="EAT33125.1"/>
    <property type="molecule type" value="Genomic_DNA"/>
</dbReference>
<evidence type="ECO:0000256" key="12">
    <source>
        <dbReference type="ARBA" id="ARBA00023033"/>
    </source>
</evidence>
<evidence type="ECO:0000256" key="11">
    <source>
        <dbReference type="ARBA" id="ARBA00023004"/>
    </source>
</evidence>
<dbReference type="KEGG" id="aag:5564751"/>
<comment type="subcellular location">
    <subcellularLocation>
        <location evidence="4">Endoplasmic reticulum membrane</location>
        <topology evidence="4">Peripheral membrane protein</topology>
    </subcellularLocation>
    <subcellularLocation>
        <location evidence="3">Microsome membrane</location>
        <topology evidence="3">Peripheral membrane protein</topology>
    </subcellularLocation>
</comment>
<dbReference type="OMA" id="VLIYKWS"/>
<name>A0A1S4G2S4_AEDAE</name>
<keyword evidence="16" id="KW-1133">Transmembrane helix</keyword>
<evidence type="ECO:0000256" key="10">
    <source>
        <dbReference type="ARBA" id="ARBA00023002"/>
    </source>
</evidence>
<keyword evidence="9" id="KW-0492">Microsome</keyword>
<evidence type="ECO:0000256" key="1">
    <source>
        <dbReference type="ARBA" id="ARBA00001971"/>
    </source>
</evidence>
<dbReference type="GO" id="GO:0004497">
    <property type="term" value="F:monooxygenase activity"/>
    <property type="evidence" value="ECO:0007669"/>
    <property type="project" value="UniProtKB-KW"/>
</dbReference>
<evidence type="ECO:0000256" key="4">
    <source>
        <dbReference type="ARBA" id="ARBA00004406"/>
    </source>
</evidence>
<keyword evidence="13 16" id="KW-0472">Membrane</keyword>
<gene>
    <name evidence="17" type="primary">CYP9J28</name>
    <name evidence="17" type="ORF">AaeL_AAEL014617</name>
</gene>
<dbReference type="CDD" id="cd11056">
    <property type="entry name" value="CYP6-like"/>
    <property type="match status" value="1"/>
</dbReference>
<dbReference type="SUPFAM" id="SSF48264">
    <property type="entry name" value="Cytochrome P450"/>
    <property type="match status" value="1"/>
</dbReference>
<comment type="cofactor">
    <cofactor evidence="1 14">
        <name>heme</name>
        <dbReference type="ChEBI" id="CHEBI:30413"/>
    </cofactor>
</comment>
<keyword evidence="8" id="KW-0256">Endoplasmic reticulum</keyword>
<reference evidence="17" key="1">
    <citation type="submission" date="2005-10" db="EMBL/GenBank/DDBJ databases">
        <authorList>
            <person name="Loftus B.J."/>
            <person name="Nene V.M."/>
            <person name="Hannick L.I."/>
            <person name="Bidwell S."/>
            <person name="Haas B."/>
            <person name="Amedeo P."/>
            <person name="Orvis J."/>
            <person name="Wortman J.R."/>
            <person name="White O.R."/>
            <person name="Salzberg S."/>
            <person name="Shumway M."/>
            <person name="Koo H."/>
            <person name="Zhao Y."/>
            <person name="Holmes M."/>
            <person name="Miller J."/>
            <person name="Schatz M."/>
            <person name="Pop M."/>
            <person name="Pai G."/>
            <person name="Utterback T."/>
            <person name="Rogers Y.-H."/>
            <person name="Kravitz S."/>
            <person name="Fraser C.M."/>
        </authorList>
    </citation>
    <scope>NUCLEOTIDE SEQUENCE</scope>
    <source>
        <strain evidence="17">Liverpool</strain>
    </source>
</reference>